<dbReference type="AlphaFoldDB" id="A0A7Z7N0T5"/>
<comment type="caution">
    <text evidence="2">The sequence shown here is derived from an EMBL/GenBank/DDBJ whole genome shotgun (WGS) entry which is preliminary data.</text>
</comment>
<reference evidence="2 3" key="1">
    <citation type="submission" date="2017-09" db="EMBL/GenBank/DDBJ databases">
        <authorList>
            <person name="Varghese N."/>
            <person name="Submissions S."/>
        </authorList>
    </citation>
    <scope>NUCLEOTIDE SEQUENCE [LARGE SCALE GENOMIC DNA]</scope>
    <source>
        <strain evidence="2 3">OK806</strain>
    </source>
</reference>
<keyword evidence="3" id="KW-1185">Reference proteome</keyword>
<dbReference type="InterPro" id="IPR006531">
    <property type="entry name" value="Gp5/Vgr_OB"/>
</dbReference>
<dbReference type="SUPFAM" id="SSF69255">
    <property type="entry name" value="gp5 N-terminal domain-like"/>
    <property type="match status" value="1"/>
</dbReference>
<dbReference type="Gene3D" id="2.40.50.230">
    <property type="entry name" value="Gp5 N-terminal domain"/>
    <property type="match status" value="1"/>
</dbReference>
<dbReference type="RefSeq" id="WP_062640003.1">
    <property type="nucleotide sequence ID" value="NZ_FCOG02000072.1"/>
</dbReference>
<evidence type="ECO:0000259" key="1">
    <source>
        <dbReference type="Pfam" id="PF04717"/>
    </source>
</evidence>
<dbReference type="Pfam" id="PF04717">
    <property type="entry name" value="Phage_base_V"/>
    <property type="match status" value="1"/>
</dbReference>
<accession>A0A7Z7N0T5</accession>
<dbReference type="OrthoDB" id="1907165at2"/>
<evidence type="ECO:0000313" key="2">
    <source>
        <dbReference type="EMBL" id="SOE54447.1"/>
    </source>
</evidence>
<sequence length="168" mass="18134">MSSERVGGIVIGKVTGVKDKEQLGRIEVTYPWLNGPVQRMVPVAAPMAGGDAGVFFMPNIDDEVMLAFDQGMFDHPYVIGFLWNARQKPPSPDERQRMIRSKNGHTVRFVDSTPNAGNKGALIIEDAHGNTIVMTNSHTTITARGALVLDGASVVISGRVVRKVGPPI</sequence>
<feature type="domain" description="Gp5/Type VI secretion system Vgr protein OB-fold" evidence="1">
    <location>
        <begin position="11"/>
        <end position="83"/>
    </location>
</feature>
<gene>
    <name evidence="2" type="ORF">SAMN05446927_0828</name>
</gene>
<organism evidence="2 3">
    <name type="scientific">Caballeronia arationis</name>
    <dbReference type="NCBI Taxonomy" id="1777142"/>
    <lineage>
        <taxon>Bacteria</taxon>
        <taxon>Pseudomonadati</taxon>
        <taxon>Pseudomonadota</taxon>
        <taxon>Betaproteobacteria</taxon>
        <taxon>Burkholderiales</taxon>
        <taxon>Burkholderiaceae</taxon>
        <taxon>Caballeronia</taxon>
    </lineage>
</organism>
<dbReference type="EMBL" id="OCSU01000001">
    <property type="protein sequence ID" value="SOE54447.1"/>
    <property type="molecule type" value="Genomic_DNA"/>
</dbReference>
<dbReference type="InterPro" id="IPR037026">
    <property type="entry name" value="Vgr_OB-fold_dom_sf"/>
</dbReference>
<protein>
    <recommendedName>
        <fullName evidence="1">Gp5/Type VI secretion system Vgr protein OB-fold domain-containing protein</fullName>
    </recommendedName>
</protein>
<proteinExistence type="predicted"/>
<name>A0A7Z7N0T5_9BURK</name>
<evidence type="ECO:0000313" key="3">
    <source>
        <dbReference type="Proteomes" id="UP000219522"/>
    </source>
</evidence>
<dbReference type="Proteomes" id="UP000219522">
    <property type="component" value="Unassembled WGS sequence"/>
</dbReference>